<keyword evidence="7" id="KW-0653">Protein transport</keyword>
<evidence type="ECO:0000256" key="10">
    <source>
        <dbReference type="SAM" id="Phobius"/>
    </source>
</evidence>
<feature type="domain" description="TonB C-terminal" evidence="11">
    <location>
        <begin position="113"/>
        <end position="205"/>
    </location>
</feature>
<dbReference type="GO" id="GO:0031992">
    <property type="term" value="F:energy transducer activity"/>
    <property type="evidence" value="ECO:0007669"/>
    <property type="project" value="InterPro"/>
</dbReference>
<evidence type="ECO:0000256" key="4">
    <source>
        <dbReference type="ARBA" id="ARBA00022475"/>
    </source>
</evidence>
<comment type="caution">
    <text evidence="12">The sequence shown here is derived from an EMBL/GenBank/DDBJ whole genome shotgun (WGS) entry which is preliminary data.</text>
</comment>
<dbReference type="EMBL" id="DTHJ01000045">
    <property type="protein sequence ID" value="HHS62357.1"/>
    <property type="molecule type" value="Genomic_DNA"/>
</dbReference>
<dbReference type="GO" id="GO:0055085">
    <property type="term" value="P:transmembrane transport"/>
    <property type="evidence" value="ECO:0007669"/>
    <property type="project" value="InterPro"/>
</dbReference>
<evidence type="ECO:0000256" key="8">
    <source>
        <dbReference type="ARBA" id="ARBA00022989"/>
    </source>
</evidence>
<dbReference type="Pfam" id="PF03544">
    <property type="entry name" value="TonB_C"/>
    <property type="match status" value="1"/>
</dbReference>
<dbReference type="InterPro" id="IPR037682">
    <property type="entry name" value="TonB_C"/>
</dbReference>
<comment type="similarity">
    <text evidence="2">Belongs to the TonB family.</text>
</comment>
<evidence type="ECO:0000256" key="3">
    <source>
        <dbReference type="ARBA" id="ARBA00022448"/>
    </source>
</evidence>
<keyword evidence="3" id="KW-0813">Transport</keyword>
<dbReference type="Gene3D" id="3.30.1150.10">
    <property type="match status" value="1"/>
</dbReference>
<dbReference type="PANTHER" id="PTHR33446:SF2">
    <property type="entry name" value="PROTEIN TONB"/>
    <property type="match status" value="1"/>
</dbReference>
<keyword evidence="8 10" id="KW-1133">Transmembrane helix</keyword>
<keyword evidence="6 10" id="KW-0812">Transmembrane</keyword>
<dbReference type="InterPro" id="IPR006260">
    <property type="entry name" value="TonB/TolA_C"/>
</dbReference>
<evidence type="ECO:0000256" key="5">
    <source>
        <dbReference type="ARBA" id="ARBA00022519"/>
    </source>
</evidence>
<proteinExistence type="inferred from homology"/>
<evidence type="ECO:0000256" key="1">
    <source>
        <dbReference type="ARBA" id="ARBA00004383"/>
    </source>
</evidence>
<keyword evidence="5" id="KW-0997">Cell inner membrane</keyword>
<keyword evidence="9 10" id="KW-0472">Membrane</keyword>
<evidence type="ECO:0000256" key="2">
    <source>
        <dbReference type="ARBA" id="ARBA00006555"/>
    </source>
</evidence>
<name>A0A7C6AES1_UNCW3</name>
<dbReference type="PANTHER" id="PTHR33446">
    <property type="entry name" value="PROTEIN TONB-RELATED"/>
    <property type="match status" value="1"/>
</dbReference>
<dbReference type="InterPro" id="IPR003538">
    <property type="entry name" value="TonB"/>
</dbReference>
<dbReference type="GO" id="GO:0098797">
    <property type="term" value="C:plasma membrane protein complex"/>
    <property type="evidence" value="ECO:0007669"/>
    <property type="project" value="TreeGrafter"/>
</dbReference>
<reference evidence="12" key="1">
    <citation type="journal article" date="2020" name="mSystems">
        <title>Genome- and Community-Level Interaction Insights into Carbon Utilization and Element Cycling Functions of Hydrothermarchaeota in Hydrothermal Sediment.</title>
        <authorList>
            <person name="Zhou Z."/>
            <person name="Liu Y."/>
            <person name="Xu W."/>
            <person name="Pan J."/>
            <person name="Luo Z.H."/>
            <person name="Li M."/>
        </authorList>
    </citation>
    <scope>NUCLEOTIDE SEQUENCE [LARGE SCALE GENOMIC DNA]</scope>
    <source>
        <strain evidence="12">SpSt-783</strain>
    </source>
</reference>
<sequence length="205" mass="22444">MRDHKKMYGIYLRASFLIAIGLIIAFLLTLPYAEPEPYKLKQEVVGIINEISMEIDKQIEPIDNTVRPKPQPVVIAGQNPDDGATTIDPTDYGENIIPTAPIGPDIEVIPYYKVEVKPQPISMPSPVYPPLAAKAGIEGKVVVKMLVDIDGGVITVEVIKSSGNPMLDESAIAAAKQSKFTPAKQRDKLVRVWVVRQIEFKLAGG</sequence>
<dbReference type="PROSITE" id="PS52015">
    <property type="entry name" value="TONB_CTD"/>
    <property type="match status" value="1"/>
</dbReference>
<dbReference type="AlphaFoldDB" id="A0A7C6AES1"/>
<evidence type="ECO:0000256" key="9">
    <source>
        <dbReference type="ARBA" id="ARBA00023136"/>
    </source>
</evidence>
<comment type="subcellular location">
    <subcellularLocation>
        <location evidence="1">Cell inner membrane</location>
        <topology evidence="1">Single-pass membrane protein</topology>
        <orientation evidence="1">Periplasmic side</orientation>
    </subcellularLocation>
</comment>
<dbReference type="PRINTS" id="PR01374">
    <property type="entry name" value="TONBPROTEIN"/>
</dbReference>
<evidence type="ECO:0000259" key="11">
    <source>
        <dbReference type="PROSITE" id="PS52015"/>
    </source>
</evidence>
<evidence type="ECO:0000313" key="12">
    <source>
        <dbReference type="EMBL" id="HHS62357.1"/>
    </source>
</evidence>
<keyword evidence="4" id="KW-1003">Cell membrane</keyword>
<dbReference type="GO" id="GO:0015891">
    <property type="term" value="P:siderophore transport"/>
    <property type="evidence" value="ECO:0007669"/>
    <property type="project" value="InterPro"/>
</dbReference>
<dbReference type="GO" id="GO:0015031">
    <property type="term" value="P:protein transport"/>
    <property type="evidence" value="ECO:0007669"/>
    <property type="project" value="UniProtKB-KW"/>
</dbReference>
<dbReference type="InterPro" id="IPR051045">
    <property type="entry name" value="TonB-dependent_transducer"/>
</dbReference>
<gene>
    <name evidence="12" type="ORF">ENV70_01900</name>
</gene>
<evidence type="ECO:0000256" key="6">
    <source>
        <dbReference type="ARBA" id="ARBA00022692"/>
    </source>
</evidence>
<protein>
    <submittedName>
        <fullName evidence="12">Energy transducer TonB</fullName>
    </submittedName>
</protein>
<organism evidence="12">
    <name type="scientific">candidate division WOR-3 bacterium</name>
    <dbReference type="NCBI Taxonomy" id="2052148"/>
    <lineage>
        <taxon>Bacteria</taxon>
        <taxon>Bacteria division WOR-3</taxon>
    </lineage>
</organism>
<accession>A0A7C6AES1</accession>
<dbReference type="NCBIfam" id="TIGR01352">
    <property type="entry name" value="tonB_Cterm"/>
    <property type="match status" value="1"/>
</dbReference>
<feature type="transmembrane region" description="Helical" evidence="10">
    <location>
        <begin position="12"/>
        <end position="33"/>
    </location>
</feature>
<evidence type="ECO:0000256" key="7">
    <source>
        <dbReference type="ARBA" id="ARBA00022927"/>
    </source>
</evidence>
<dbReference type="GO" id="GO:0030288">
    <property type="term" value="C:outer membrane-bounded periplasmic space"/>
    <property type="evidence" value="ECO:0007669"/>
    <property type="project" value="InterPro"/>
</dbReference>
<dbReference type="SUPFAM" id="SSF74653">
    <property type="entry name" value="TolA/TonB C-terminal domain"/>
    <property type="match status" value="1"/>
</dbReference>